<dbReference type="Pfam" id="PF00583">
    <property type="entry name" value="Acetyltransf_1"/>
    <property type="match status" value="1"/>
</dbReference>
<feature type="domain" description="N-acetyltransferase" evidence="3">
    <location>
        <begin position="1"/>
        <end position="167"/>
    </location>
</feature>
<dbReference type="Proteomes" id="UP001138686">
    <property type="component" value="Unassembled WGS sequence"/>
</dbReference>
<evidence type="ECO:0000256" key="1">
    <source>
        <dbReference type="ARBA" id="ARBA00022679"/>
    </source>
</evidence>
<accession>A0A9X1FME9</accession>
<dbReference type="InterPro" id="IPR050832">
    <property type="entry name" value="Bact_Acetyltransf"/>
</dbReference>
<dbReference type="PANTHER" id="PTHR43877:SF2">
    <property type="entry name" value="AMINOALKYLPHOSPHONATE N-ACETYLTRANSFERASE-RELATED"/>
    <property type="match status" value="1"/>
</dbReference>
<gene>
    <name evidence="4" type="ORF">KXJ69_04405</name>
</gene>
<dbReference type="InterPro" id="IPR000182">
    <property type="entry name" value="GNAT_dom"/>
</dbReference>
<comment type="caution">
    <text evidence="4">The sequence shown here is derived from an EMBL/GenBank/DDBJ whole genome shotgun (WGS) entry which is preliminary data.</text>
</comment>
<dbReference type="EMBL" id="JAHWDP010000001">
    <property type="protein sequence ID" value="MBW2937333.1"/>
    <property type="molecule type" value="Genomic_DNA"/>
</dbReference>
<dbReference type="PANTHER" id="PTHR43877">
    <property type="entry name" value="AMINOALKYLPHOSPHONATE N-ACETYLTRANSFERASE-RELATED-RELATED"/>
    <property type="match status" value="1"/>
</dbReference>
<dbReference type="AlphaFoldDB" id="A0A9X1FME9"/>
<dbReference type="PROSITE" id="PS51186">
    <property type="entry name" value="GNAT"/>
    <property type="match status" value="1"/>
</dbReference>
<keyword evidence="5" id="KW-1185">Reference proteome</keyword>
<keyword evidence="2" id="KW-0012">Acyltransferase</keyword>
<organism evidence="4 5">
    <name type="scientific">Halomarinibacterium sedimenti</name>
    <dbReference type="NCBI Taxonomy" id="2857106"/>
    <lineage>
        <taxon>Bacteria</taxon>
        <taxon>Pseudomonadati</taxon>
        <taxon>Bacteroidota</taxon>
        <taxon>Flavobacteriia</taxon>
        <taxon>Flavobacteriales</taxon>
        <taxon>Flavobacteriaceae</taxon>
        <taxon>Halomarinibacterium</taxon>
    </lineage>
</organism>
<keyword evidence="1" id="KW-0808">Transferase</keyword>
<reference evidence="4" key="1">
    <citation type="submission" date="2021-07" db="EMBL/GenBank/DDBJ databases">
        <title>Aureisphaera sp. CAU 1614 isolated from sea sediment.</title>
        <authorList>
            <person name="Kim W."/>
        </authorList>
    </citation>
    <scope>NUCLEOTIDE SEQUENCE</scope>
    <source>
        <strain evidence="4">CAU 1614</strain>
    </source>
</reference>
<protein>
    <submittedName>
        <fullName evidence="4">GNAT family N-acetyltransferase</fullName>
    </submittedName>
</protein>
<evidence type="ECO:0000256" key="2">
    <source>
        <dbReference type="ARBA" id="ARBA00023315"/>
    </source>
</evidence>
<name>A0A9X1FME9_9FLAO</name>
<proteinExistence type="predicted"/>
<evidence type="ECO:0000259" key="3">
    <source>
        <dbReference type="PROSITE" id="PS51186"/>
    </source>
</evidence>
<dbReference type="GO" id="GO:0016747">
    <property type="term" value="F:acyltransferase activity, transferring groups other than amino-acyl groups"/>
    <property type="evidence" value="ECO:0007669"/>
    <property type="project" value="InterPro"/>
</dbReference>
<evidence type="ECO:0000313" key="4">
    <source>
        <dbReference type="EMBL" id="MBW2937333.1"/>
    </source>
</evidence>
<sequence>MIRKALLQEIPQLLELTRACAKKMMAEGIFQWNEHYPNKDAFIKDLERDELFVLVSENDLVGCITISTFKDEEYDSIQWLTPDATNFYIHRLAIHPKFQHKGFAKQLMDFAEKKAEEKKAPSIRLDTFSKNIRNQKFYEARGYTKLGTIFFPKQSEFPFYCYELPLVSTLPTKSNP</sequence>
<evidence type="ECO:0000313" key="5">
    <source>
        <dbReference type="Proteomes" id="UP001138686"/>
    </source>
</evidence>
<dbReference type="RefSeq" id="WP_219051811.1">
    <property type="nucleotide sequence ID" value="NZ_JAHWDP010000001.1"/>
</dbReference>
<dbReference type="CDD" id="cd04301">
    <property type="entry name" value="NAT_SF"/>
    <property type="match status" value="1"/>
</dbReference>